<accession>A0ABP8UTE0</accession>
<reference evidence="3" key="1">
    <citation type="journal article" date="2019" name="Int. J. Syst. Evol. Microbiol.">
        <title>The Global Catalogue of Microorganisms (GCM) 10K type strain sequencing project: providing services to taxonomists for standard genome sequencing and annotation.</title>
        <authorList>
            <consortium name="The Broad Institute Genomics Platform"/>
            <consortium name="The Broad Institute Genome Sequencing Center for Infectious Disease"/>
            <person name="Wu L."/>
            <person name="Ma J."/>
        </authorList>
    </citation>
    <scope>NUCLEOTIDE SEQUENCE [LARGE SCALE GENOMIC DNA]</scope>
    <source>
        <strain evidence="3">JCM 17939</strain>
    </source>
</reference>
<name>A0ABP8UTE0_9ACTN</name>
<feature type="compositionally biased region" description="Gly residues" evidence="1">
    <location>
        <begin position="17"/>
        <end position="26"/>
    </location>
</feature>
<evidence type="ECO:0000256" key="1">
    <source>
        <dbReference type="SAM" id="MobiDB-lite"/>
    </source>
</evidence>
<feature type="region of interest" description="Disordered" evidence="1">
    <location>
        <begin position="1"/>
        <end position="85"/>
    </location>
</feature>
<protein>
    <submittedName>
        <fullName evidence="2">Uncharacterized protein</fullName>
    </submittedName>
</protein>
<gene>
    <name evidence="2" type="ORF">GCM10023196_093870</name>
</gene>
<organism evidence="2 3">
    <name type="scientific">Actinoallomurus vinaceus</name>
    <dbReference type="NCBI Taxonomy" id="1080074"/>
    <lineage>
        <taxon>Bacteria</taxon>
        <taxon>Bacillati</taxon>
        <taxon>Actinomycetota</taxon>
        <taxon>Actinomycetes</taxon>
        <taxon>Streptosporangiales</taxon>
        <taxon>Thermomonosporaceae</taxon>
        <taxon>Actinoallomurus</taxon>
    </lineage>
</organism>
<keyword evidence="3" id="KW-1185">Reference proteome</keyword>
<evidence type="ECO:0000313" key="2">
    <source>
        <dbReference type="EMBL" id="GAA4637967.1"/>
    </source>
</evidence>
<proteinExistence type="predicted"/>
<feature type="region of interest" description="Disordered" evidence="1">
    <location>
        <begin position="111"/>
        <end position="157"/>
    </location>
</feature>
<comment type="caution">
    <text evidence="2">The sequence shown here is derived from an EMBL/GenBank/DDBJ whole genome shotgun (WGS) entry which is preliminary data.</text>
</comment>
<evidence type="ECO:0000313" key="3">
    <source>
        <dbReference type="Proteomes" id="UP001501442"/>
    </source>
</evidence>
<dbReference type="EMBL" id="BAABHK010000021">
    <property type="protein sequence ID" value="GAA4637967.1"/>
    <property type="molecule type" value="Genomic_DNA"/>
</dbReference>
<feature type="compositionally biased region" description="Low complexity" evidence="1">
    <location>
        <begin position="27"/>
        <end position="38"/>
    </location>
</feature>
<sequence>MQGIPDGSTQWVRDGWGEGLPGGRVAGGCAPPGGCVVGESGRLDVVRTTGARRGSFADGLARGESLDGDGSDDADGSNGLDGAVSMDAMADGTVPTVCSFEPLWRKRMAAAATNRARAAMDPPPRTIQRNADAGDRRMPTVRSLRVSSRCRPLTRAE</sequence>
<dbReference type="Proteomes" id="UP001501442">
    <property type="component" value="Unassembled WGS sequence"/>
</dbReference>
<feature type="compositionally biased region" description="Acidic residues" evidence="1">
    <location>
        <begin position="66"/>
        <end position="75"/>
    </location>
</feature>